<dbReference type="Gene3D" id="2.30.130.30">
    <property type="entry name" value="Hypothetical protein"/>
    <property type="match status" value="1"/>
</dbReference>
<keyword evidence="4" id="KW-1185">Reference proteome</keyword>
<evidence type="ECO:0008006" key="5">
    <source>
        <dbReference type="Google" id="ProtNLM"/>
    </source>
</evidence>
<sequence length="124" mass="14737">MKNIILPINPTYSKKIINKTKLFEYRTRMPSTKIKYIYIYATKPICKIIAKVEVIELISFTPNELWKITKNESGITKEYFDNYFKGKNIAHAYRLGNIHKFLKPKNLKEFGINFIPQSFVYTDY</sequence>
<dbReference type="InterPro" id="IPR015947">
    <property type="entry name" value="PUA-like_sf"/>
</dbReference>
<proteinExistence type="predicted"/>
<evidence type="ECO:0000313" key="2">
    <source>
        <dbReference type="EMBL" id="PPE04611.1"/>
    </source>
</evidence>
<dbReference type="EMBL" id="PHND01000001">
    <property type="protein sequence ID" value="PPE04682.1"/>
    <property type="molecule type" value="Genomic_DNA"/>
</dbReference>
<dbReference type="RefSeq" id="WP_104205512.1">
    <property type="nucleotide sequence ID" value="NZ_PHND01000001.1"/>
</dbReference>
<dbReference type="Proteomes" id="UP000239010">
    <property type="component" value="Unassembled WGS sequence"/>
</dbReference>
<accession>A0A8E2UCS1</accession>
<evidence type="ECO:0000313" key="3">
    <source>
        <dbReference type="EMBL" id="PPE04682.1"/>
    </source>
</evidence>
<protein>
    <recommendedName>
        <fullName evidence="5">ASCH domain-containing protein</fullName>
    </recommendedName>
</protein>
<gene>
    <name evidence="1" type="ORF">EELLY_v1c00310</name>
    <name evidence="2" type="ORF">EELLY_v1c02910</name>
    <name evidence="3" type="ORF">EELLY_v1c03620</name>
</gene>
<name>A0A8E2UCS1_9MOLU</name>
<reference evidence="3 4" key="1">
    <citation type="submission" date="2017-11" db="EMBL/GenBank/DDBJ databases">
        <title>Genome sequence of Entomoplasma ellychniae ELCN-1 (ATCC 43707).</title>
        <authorList>
            <person name="Lo W.-S."/>
            <person name="Gasparich G.E."/>
            <person name="Kuo C.-H."/>
        </authorList>
    </citation>
    <scope>NUCLEOTIDE SEQUENCE [LARGE SCALE GENOMIC DNA]</scope>
    <source>
        <strain evidence="3 4">ELCN-1</strain>
    </source>
</reference>
<dbReference type="EMBL" id="PHND01000001">
    <property type="protein sequence ID" value="PPE04611.1"/>
    <property type="molecule type" value="Genomic_DNA"/>
</dbReference>
<evidence type="ECO:0000313" key="4">
    <source>
        <dbReference type="Proteomes" id="UP000239010"/>
    </source>
</evidence>
<dbReference type="SUPFAM" id="SSF88697">
    <property type="entry name" value="PUA domain-like"/>
    <property type="match status" value="1"/>
</dbReference>
<evidence type="ECO:0000313" key="1">
    <source>
        <dbReference type="EMBL" id="PPE04357.1"/>
    </source>
</evidence>
<comment type="caution">
    <text evidence="3">The sequence shown here is derived from an EMBL/GenBank/DDBJ whole genome shotgun (WGS) entry which is preliminary data.</text>
</comment>
<dbReference type="EMBL" id="PHND01000001">
    <property type="protein sequence ID" value="PPE04357.1"/>
    <property type="molecule type" value="Genomic_DNA"/>
</dbReference>
<dbReference type="AlphaFoldDB" id="A0A8E2UCS1"/>
<organism evidence="3 4">
    <name type="scientific">Entomoplasma ellychniae</name>
    <dbReference type="NCBI Taxonomy" id="2114"/>
    <lineage>
        <taxon>Bacteria</taxon>
        <taxon>Bacillati</taxon>
        <taxon>Mycoplasmatota</taxon>
        <taxon>Mollicutes</taxon>
        <taxon>Entomoplasmatales</taxon>
        <taxon>Entomoplasmataceae</taxon>
        <taxon>Entomoplasma</taxon>
    </lineage>
</organism>